<evidence type="ECO:0000256" key="1">
    <source>
        <dbReference type="ARBA" id="ARBA00004123"/>
    </source>
</evidence>
<dbReference type="AlphaFoldDB" id="A0A1S3D8Y8"/>
<dbReference type="Gene3D" id="1.10.10.60">
    <property type="entry name" value="Homeodomain-like"/>
    <property type="match status" value="1"/>
</dbReference>
<feature type="domain" description="Homeobox" evidence="8">
    <location>
        <begin position="154"/>
        <end position="205"/>
    </location>
</feature>
<dbReference type="InterPro" id="IPR020479">
    <property type="entry name" value="HD_metazoa"/>
</dbReference>
<evidence type="ECO:0000313" key="9">
    <source>
        <dbReference type="Proteomes" id="UP000079169"/>
    </source>
</evidence>
<dbReference type="PROSITE" id="PS00027">
    <property type="entry name" value="HOMEOBOX_1"/>
    <property type="match status" value="1"/>
</dbReference>
<keyword evidence="4 5" id="KW-0539">Nucleus</keyword>
<dbReference type="Proteomes" id="UP000079169">
    <property type="component" value="Unplaced"/>
</dbReference>
<dbReference type="PRINTS" id="PR00031">
    <property type="entry name" value="HTHREPRESSR"/>
</dbReference>
<dbReference type="GO" id="GO:0000981">
    <property type="term" value="F:DNA-binding transcription factor activity, RNA polymerase II-specific"/>
    <property type="evidence" value="ECO:0007669"/>
    <property type="project" value="InterPro"/>
</dbReference>
<comment type="subcellular location">
    <subcellularLocation>
        <location evidence="1 5 6">Nucleus</location>
    </subcellularLocation>
</comment>
<feature type="compositionally biased region" description="Acidic residues" evidence="7">
    <location>
        <begin position="99"/>
        <end position="114"/>
    </location>
</feature>
<evidence type="ECO:0000256" key="6">
    <source>
        <dbReference type="RuleBase" id="RU000682"/>
    </source>
</evidence>
<evidence type="ECO:0000256" key="4">
    <source>
        <dbReference type="ARBA" id="ARBA00023242"/>
    </source>
</evidence>
<feature type="region of interest" description="Disordered" evidence="7">
    <location>
        <begin position="92"/>
        <end position="117"/>
    </location>
</feature>
<dbReference type="GO" id="GO:0003677">
    <property type="term" value="F:DNA binding"/>
    <property type="evidence" value="ECO:0007669"/>
    <property type="project" value="UniProtKB-UniRule"/>
</dbReference>
<dbReference type="InterPro" id="IPR000047">
    <property type="entry name" value="HTH_motif"/>
</dbReference>
<dbReference type="Pfam" id="PF00046">
    <property type="entry name" value="Homeodomain"/>
    <property type="match status" value="1"/>
</dbReference>
<dbReference type="CDD" id="cd00086">
    <property type="entry name" value="homeodomain"/>
    <property type="match status" value="1"/>
</dbReference>
<gene>
    <name evidence="10" type="primary">LOC103513830</name>
</gene>
<dbReference type="SUPFAM" id="SSF46689">
    <property type="entry name" value="Homeodomain-like"/>
    <property type="match status" value="1"/>
</dbReference>
<evidence type="ECO:0000256" key="3">
    <source>
        <dbReference type="ARBA" id="ARBA00023155"/>
    </source>
</evidence>
<dbReference type="STRING" id="121845.A0A1S3D8Y8"/>
<name>A0A1S3D8Y8_DIACI</name>
<dbReference type="PROSITE" id="PS50071">
    <property type="entry name" value="HOMEOBOX_2"/>
    <property type="match status" value="1"/>
</dbReference>
<dbReference type="InterPro" id="IPR017970">
    <property type="entry name" value="Homeobox_CS"/>
</dbReference>
<dbReference type="RefSeq" id="XP_008476901.1">
    <property type="nucleotide sequence ID" value="XM_008478679.3"/>
</dbReference>
<reference evidence="10" key="1">
    <citation type="submission" date="2025-08" db="UniProtKB">
        <authorList>
            <consortium name="RefSeq"/>
        </authorList>
    </citation>
    <scope>IDENTIFICATION</scope>
</reference>
<dbReference type="PANTHER" id="PTHR24333">
    <property type="entry name" value="HOMEO BOX HB9 LIKE A-RELATED"/>
    <property type="match status" value="1"/>
</dbReference>
<evidence type="ECO:0000256" key="7">
    <source>
        <dbReference type="SAM" id="MobiDB-lite"/>
    </source>
</evidence>
<dbReference type="PANTHER" id="PTHR24333:SF8">
    <property type="entry name" value="HOMEOBOX PROTEIN CEH-62"/>
    <property type="match status" value="1"/>
</dbReference>
<dbReference type="SMART" id="SM00389">
    <property type="entry name" value="HOX"/>
    <property type="match status" value="1"/>
</dbReference>
<dbReference type="InterPro" id="IPR001356">
    <property type="entry name" value="HD"/>
</dbReference>
<dbReference type="KEGG" id="dci:103513830"/>
<dbReference type="GeneID" id="103513830"/>
<evidence type="ECO:0000256" key="2">
    <source>
        <dbReference type="ARBA" id="ARBA00023125"/>
    </source>
</evidence>
<feature type="DNA-binding region" description="Homeobox" evidence="5">
    <location>
        <begin position="156"/>
        <end position="206"/>
    </location>
</feature>
<dbReference type="GO" id="GO:0005634">
    <property type="term" value="C:nucleus"/>
    <property type="evidence" value="ECO:0007669"/>
    <property type="project" value="UniProtKB-SubCell"/>
</dbReference>
<dbReference type="InterPro" id="IPR009057">
    <property type="entry name" value="Homeodomain-like_sf"/>
</dbReference>
<protein>
    <submittedName>
        <fullName evidence="10">Homeobox protein rough</fullName>
    </submittedName>
</protein>
<keyword evidence="3 5" id="KW-0371">Homeobox</keyword>
<dbReference type="PRINTS" id="PR00024">
    <property type="entry name" value="HOMEOBOX"/>
</dbReference>
<proteinExistence type="predicted"/>
<accession>A0A1S3D8Y8</accession>
<evidence type="ECO:0000259" key="8">
    <source>
        <dbReference type="PROSITE" id="PS50071"/>
    </source>
</evidence>
<keyword evidence="2 5" id="KW-0238">DNA-binding</keyword>
<evidence type="ECO:0000313" key="10">
    <source>
        <dbReference type="RefSeq" id="XP_008476901.1"/>
    </source>
</evidence>
<keyword evidence="9" id="KW-1185">Reference proteome</keyword>
<organism evidence="9 10">
    <name type="scientific">Diaphorina citri</name>
    <name type="common">Asian citrus psyllid</name>
    <dbReference type="NCBI Taxonomy" id="121845"/>
    <lineage>
        <taxon>Eukaryota</taxon>
        <taxon>Metazoa</taxon>
        <taxon>Ecdysozoa</taxon>
        <taxon>Arthropoda</taxon>
        <taxon>Hexapoda</taxon>
        <taxon>Insecta</taxon>
        <taxon>Pterygota</taxon>
        <taxon>Neoptera</taxon>
        <taxon>Paraneoptera</taxon>
        <taxon>Hemiptera</taxon>
        <taxon>Sternorrhyncha</taxon>
        <taxon>Psylloidea</taxon>
        <taxon>Psyllidae</taxon>
        <taxon>Diaphorininae</taxon>
        <taxon>Diaphorina</taxon>
    </lineage>
</organism>
<dbReference type="PaxDb" id="121845-A0A1S3D8Y8"/>
<evidence type="ECO:0000256" key="5">
    <source>
        <dbReference type="PROSITE-ProRule" id="PRU00108"/>
    </source>
</evidence>
<dbReference type="InterPro" id="IPR050848">
    <property type="entry name" value="Homeobox_TF"/>
</dbReference>
<sequence length="215" mass="25409">MSIKSNPKTKKCLTPREFFEKLYGQANNRNNIVNNKDALSENNNNEIKERALDEHADGMHQEEIEDQANLSESDDEMKDSTNLQFIEETSENMEKMQQEEIEDQANLSESDDEMKDSTNLQFIEETSENREKATYDQRVQHSPVNLLQSTASILNQDQTYRLEVEYQKNEYVSRGRRFELAEELALSETQIKIWFQNRRAKDKRIEKAQIDQQYR</sequence>